<reference evidence="3" key="1">
    <citation type="journal article" date="2010" name="Genome Res.">
        <title>Population genomic sequencing of Coccidioides fungi reveals recent hybridization and transposon control.</title>
        <authorList>
            <person name="Neafsey D.E."/>
            <person name="Barker B.M."/>
            <person name="Sharpton T.J."/>
            <person name="Stajich J.E."/>
            <person name="Park D.J."/>
            <person name="Whiston E."/>
            <person name="Hung C.-Y."/>
            <person name="McMahan C."/>
            <person name="White J."/>
            <person name="Sykes S."/>
            <person name="Heiman D."/>
            <person name="Young S."/>
            <person name="Zeng Q."/>
            <person name="Abouelleil A."/>
            <person name="Aftuck L."/>
            <person name="Bessette D."/>
            <person name="Brown A."/>
            <person name="FitzGerald M."/>
            <person name="Lui A."/>
            <person name="Macdonald J.P."/>
            <person name="Priest M."/>
            <person name="Orbach M.J."/>
            <person name="Galgiani J.N."/>
            <person name="Kirkland T.N."/>
            <person name="Cole G.T."/>
            <person name="Birren B.W."/>
            <person name="Henn M.R."/>
            <person name="Taylor J.W."/>
            <person name="Rounsley S.D."/>
        </authorList>
    </citation>
    <scope>NUCLEOTIDE SEQUENCE [LARGE SCALE GENOMIC DNA]</scope>
    <source>
        <strain evidence="3">RMSCC 3703</strain>
    </source>
</reference>
<dbReference type="Proteomes" id="UP000054559">
    <property type="component" value="Unassembled WGS sequence"/>
</dbReference>
<name>A0A0J8R6V8_COCIT</name>
<sequence length="112" mass="11778">MRPTTSDNENDLASSPIRGPASVLGGASGGVTTAGINPGKRRHVSVGGQSCSPGSANGGEEVEGQEEKRKHPVKRACNECRQQKMSPSQAGLQDRIELQTDWETEQECGDGT</sequence>
<protein>
    <submittedName>
        <fullName evidence="2">Uncharacterized protein</fullName>
    </submittedName>
</protein>
<proteinExistence type="predicted"/>
<organism evidence="2 3">
    <name type="scientific">Coccidioides immitis RMSCC 3703</name>
    <dbReference type="NCBI Taxonomy" id="454286"/>
    <lineage>
        <taxon>Eukaryota</taxon>
        <taxon>Fungi</taxon>
        <taxon>Dikarya</taxon>
        <taxon>Ascomycota</taxon>
        <taxon>Pezizomycotina</taxon>
        <taxon>Eurotiomycetes</taxon>
        <taxon>Eurotiomycetidae</taxon>
        <taxon>Onygenales</taxon>
        <taxon>Onygenaceae</taxon>
        <taxon>Coccidioides</taxon>
    </lineage>
</organism>
<gene>
    <name evidence="2" type="ORF">CISG_08273</name>
</gene>
<dbReference type="EMBL" id="DS268184">
    <property type="protein sequence ID" value="KMU80165.1"/>
    <property type="molecule type" value="Genomic_DNA"/>
</dbReference>
<evidence type="ECO:0000313" key="3">
    <source>
        <dbReference type="Proteomes" id="UP000054559"/>
    </source>
</evidence>
<feature type="compositionally biased region" description="Polar residues" evidence="1">
    <location>
        <begin position="1"/>
        <end position="13"/>
    </location>
</feature>
<accession>A0A0J8R6V8</accession>
<dbReference type="STRING" id="454286.A0A0J8R6V8"/>
<feature type="compositionally biased region" description="Acidic residues" evidence="1">
    <location>
        <begin position="100"/>
        <end position="112"/>
    </location>
</feature>
<evidence type="ECO:0000313" key="2">
    <source>
        <dbReference type="EMBL" id="KMU80165.1"/>
    </source>
</evidence>
<evidence type="ECO:0000256" key="1">
    <source>
        <dbReference type="SAM" id="MobiDB-lite"/>
    </source>
</evidence>
<feature type="region of interest" description="Disordered" evidence="1">
    <location>
        <begin position="1"/>
        <end position="112"/>
    </location>
</feature>
<dbReference type="AlphaFoldDB" id="A0A0J8R6V8"/>